<gene>
    <name evidence="5" type="ORF">E4M00_10510</name>
</gene>
<dbReference type="Pfam" id="PF00027">
    <property type="entry name" value="cNMP_binding"/>
    <property type="match status" value="1"/>
</dbReference>
<dbReference type="InterPro" id="IPR023753">
    <property type="entry name" value="FAD/NAD-binding_dom"/>
</dbReference>
<evidence type="ECO:0000256" key="2">
    <source>
        <dbReference type="ARBA" id="ARBA00023002"/>
    </source>
</evidence>
<evidence type="ECO:0000313" key="5">
    <source>
        <dbReference type="EMBL" id="TFV98417.1"/>
    </source>
</evidence>
<keyword evidence="2" id="KW-0560">Oxidoreductase</keyword>
<dbReference type="Gene3D" id="3.50.50.60">
    <property type="entry name" value="FAD/NAD(P)-binding domain"/>
    <property type="match status" value="2"/>
</dbReference>
<dbReference type="InterPro" id="IPR050097">
    <property type="entry name" value="Ferredoxin-NADP_redctase_2"/>
</dbReference>
<dbReference type="Proteomes" id="UP000298127">
    <property type="component" value="Unassembled WGS sequence"/>
</dbReference>
<comment type="caution">
    <text evidence="5">The sequence shown here is derived from an EMBL/GenBank/DDBJ whole genome shotgun (WGS) entry which is preliminary data.</text>
</comment>
<sequence>MITVDELRHLFGPVGTDALEYLAGVVEDIHLPSGEYFAHEGDERALFIVVEGRAEITKVVNGRERVIGAREAGQFFGEVPMTFSTQFPASGRTTQASRIIKLDVTAFYTLAAMAPSVPQKVAVLARRYVDSLQELAAEKPAIEVRLIGPRFDARLHRVAGFLTRNQVSYERVVLDGAVAGASYPVVELASGESLVAPGMRELAVAVGLTVEPSATDYDVVILGAGPAGLTAAVNGAAEGLRTVVIESLAPGGQAGTSTRIENYTGFPYGISGDDLASRALAQARRLGAEIVVTRTVEALRPDSREIVLDGGDVLRAPIVIVATGVDWRTLPLPEVEHFLGNGVYYGAARSDSALAQGAHVCIIGAGNSAGQAAIFFSRHARSVTMLVRGESLDSSMSRYLIDQIAANDAISVETRSEVVALYGETNLDGVDVIDRASGTTTRRAFSIVFVMIGADASTGWLPSSVAHDSHGFILTGPDAAETAAWTADRRPFALETSAPGVFAIGDVRSGSVKRVAAGVGEGGMAIAMAHQYLALERAPRP</sequence>
<reference evidence="5 6" key="1">
    <citation type="journal article" date="2018" name="J. Microbiol.">
        <title>Leifsonia flava sp. nov., a novel actinobacterium isolated from the rhizosphere of Aquilegia viridiflora.</title>
        <authorList>
            <person name="Cai Y."/>
            <person name="Tao W.Z."/>
            <person name="Ma Y.J."/>
            <person name="Cheng J."/>
            <person name="Zhang M.Y."/>
            <person name="Zhang Y.X."/>
        </authorList>
    </citation>
    <scope>NUCLEOTIDE SEQUENCE [LARGE SCALE GENOMIC DNA]</scope>
    <source>
        <strain evidence="5 6">SYP-B2174</strain>
    </source>
</reference>
<dbReference type="EMBL" id="SPQZ01000003">
    <property type="protein sequence ID" value="TFV98417.1"/>
    <property type="molecule type" value="Genomic_DNA"/>
</dbReference>
<dbReference type="InterPro" id="IPR036188">
    <property type="entry name" value="FAD/NAD-bd_sf"/>
</dbReference>
<evidence type="ECO:0000256" key="1">
    <source>
        <dbReference type="ARBA" id="ARBA00022630"/>
    </source>
</evidence>
<dbReference type="InterPro" id="IPR000595">
    <property type="entry name" value="cNMP-bd_dom"/>
</dbReference>
<keyword evidence="6" id="KW-1185">Reference proteome</keyword>
<dbReference type="AlphaFoldDB" id="A0A4Y9R1X7"/>
<organism evidence="5 6">
    <name type="scientific">Orlajensenia leifsoniae</name>
    <dbReference type="NCBI Taxonomy" id="2561933"/>
    <lineage>
        <taxon>Bacteria</taxon>
        <taxon>Bacillati</taxon>
        <taxon>Actinomycetota</taxon>
        <taxon>Actinomycetes</taxon>
        <taxon>Micrococcales</taxon>
        <taxon>Microbacteriaceae</taxon>
        <taxon>Orlajensenia</taxon>
    </lineage>
</organism>
<dbReference type="Gene3D" id="2.60.120.10">
    <property type="entry name" value="Jelly Rolls"/>
    <property type="match status" value="1"/>
</dbReference>
<dbReference type="PRINTS" id="PR00368">
    <property type="entry name" value="FADPNR"/>
</dbReference>
<comment type="catalytic activity">
    <reaction evidence="3">
        <text>[thioredoxin]-dithiol + NADP(+) = [thioredoxin]-disulfide + NADPH + H(+)</text>
        <dbReference type="Rhea" id="RHEA:20345"/>
        <dbReference type="Rhea" id="RHEA-COMP:10698"/>
        <dbReference type="Rhea" id="RHEA-COMP:10700"/>
        <dbReference type="ChEBI" id="CHEBI:15378"/>
        <dbReference type="ChEBI" id="CHEBI:29950"/>
        <dbReference type="ChEBI" id="CHEBI:50058"/>
        <dbReference type="ChEBI" id="CHEBI:57783"/>
        <dbReference type="ChEBI" id="CHEBI:58349"/>
        <dbReference type="EC" id="1.8.1.9"/>
    </reaction>
</comment>
<dbReference type="PROSITE" id="PS50042">
    <property type="entry name" value="CNMP_BINDING_3"/>
    <property type="match status" value="1"/>
</dbReference>
<dbReference type="CDD" id="cd00038">
    <property type="entry name" value="CAP_ED"/>
    <property type="match status" value="1"/>
</dbReference>
<dbReference type="Pfam" id="PF07992">
    <property type="entry name" value="Pyr_redox_2"/>
    <property type="match status" value="1"/>
</dbReference>
<dbReference type="RefSeq" id="WP_135120438.1">
    <property type="nucleotide sequence ID" value="NZ_SPQZ01000003.1"/>
</dbReference>
<keyword evidence="1" id="KW-0285">Flavoprotein</keyword>
<dbReference type="InterPro" id="IPR014710">
    <property type="entry name" value="RmlC-like_jellyroll"/>
</dbReference>
<name>A0A4Y9R1X7_9MICO</name>
<evidence type="ECO:0000259" key="4">
    <source>
        <dbReference type="PROSITE" id="PS50042"/>
    </source>
</evidence>
<evidence type="ECO:0000313" key="6">
    <source>
        <dbReference type="Proteomes" id="UP000298127"/>
    </source>
</evidence>
<dbReference type="SUPFAM" id="SSF51206">
    <property type="entry name" value="cAMP-binding domain-like"/>
    <property type="match status" value="1"/>
</dbReference>
<dbReference type="InterPro" id="IPR018490">
    <property type="entry name" value="cNMP-bd_dom_sf"/>
</dbReference>
<dbReference type="SUPFAM" id="SSF51905">
    <property type="entry name" value="FAD/NAD(P)-binding domain"/>
    <property type="match status" value="1"/>
</dbReference>
<dbReference type="PRINTS" id="PR00469">
    <property type="entry name" value="PNDRDTASEII"/>
</dbReference>
<accession>A0A4Y9R1X7</accession>
<protein>
    <submittedName>
        <fullName evidence="5">Cyclic nucleotide-binding domain-containing protein</fullName>
    </submittedName>
</protein>
<dbReference type="SMART" id="SM00100">
    <property type="entry name" value="cNMP"/>
    <property type="match status" value="1"/>
</dbReference>
<feature type="domain" description="Cyclic nucleotide-binding" evidence="4">
    <location>
        <begin position="10"/>
        <end position="110"/>
    </location>
</feature>
<dbReference type="GO" id="GO:0004791">
    <property type="term" value="F:thioredoxin-disulfide reductase (NADPH) activity"/>
    <property type="evidence" value="ECO:0007669"/>
    <property type="project" value="UniProtKB-EC"/>
</dbReference>
<evidence type="ECO:0000256" key="3">
    <source>
        <dbReference type="ARBA" id="ARBA00048132"/>
    </source>
</evidence>
<dbReference type="PANTHER" id="PTHR48105">
    <property type="entry name" value="THIOREDOXIN REDUCTASE 1-RELATED-RELATED"/>
    <property type="match status" value="1"/>
</dbReference>
<proteinExistence type="predicted"/>